<evidence type="ECO:0000256" key="1">
    <source>
        <dbReference type="ARBA" id="ARBA00022801"/>
    </source>
</evidence>
<dbReference type="InterPro" id="IPR008979">
    <property type="entry name" value="Galactose-bd-like_sf"/>
</dbReference>
<dbReference type="Gene3D" id="2.60.120.430">
    <property type="entry name" value="Galactose-binding lectin"/>
    <property type="match status" value="1"/>
</dbReference>
<proteinExistence type="predicted"/>
<dbReference type="Pfam" id="PF02018">
    <property type="entry name" value="CBM_4_9"/>
    <property type="match status" value="1"/>
</dbReference>
<evidence type="ECO:0000256" key="2">
    <source>
        <dbReference type="SAM" id="MobiDB-lite"/>
    </source>
</evidence>
<dbReference type="EMBL" id="JASCXX010000027">
    <property type="protein sequence ID" value="MDI6451010.1"/>
    <property type="molecule type" value="Genomic_DNA"/>
</dbReference>
<dbReference type="SUPFAM" id="SSF49785">
    <property type="entry name" value="Galactose-binding domain-like"/>
    <property type="match status" value="2"/>
</dbReference>
<gene>
    <name evidence="4" type="ORF">QJ522_18260</name>
</gene>
<evidence type="ECO:0000259" key="3">
    <source>
        <dbReference type="PROSITE" id="PS50022"/>
    </source>
</evidence>
<dbReference type="InterPro" id="IPR000421">
    <property type="entry name" value="FA58C"/>
</dbReference>
<organism evidence="4 5">
    <name type="scientific">Anaerobaca lacustris</name>
    <dbReference type="NCBI Taxonomy" id="3044600"/>
    <lineage>
        <taxon>Bacteria</taxon>
        <taxon>Pseudomonadati</taxon>
        <taxon>Planctomycetota</taxon>
        <taxon>Phycisphaerae</taxon>
        <taxon>Sedimentisphaerales</taxon>
        <taxon>Anaerobacaceae</taxon>
        <taxon>Anaerobaca</taxon>
    </lineage>
</organism>
<keyword evidence="1" id="KW-0378">Hydrolase</keyword>
<dbReference type="Proteomes" id="UP001431776">
    <property type="component" value="Unassembled WGS sequence"/>
</dbReference>
<dbReference type="InterPro" id="IPR013783">
    <property type="entry name" value="Ig-like_fold"/>
</dbReference>
<dbReference type="RefSeq" id="WP_349246419.1">
    <property type="nucleotide sequence ID" value="NZ_JASCXX010000027.1"/>
</dbReference>
<evidence type="ECO:0000313" key="4">
    <source>
        <dbReference type="EMBL" id="MDI6451010.1"/>
    </source>
</evidence>
<feature type="region of interest" description="Disordered" evidence="2">
    <location>
        <begin position="309"/>
        <end position="342"/>
    </location>
</feature>
<dbReference type="GO" id="GO:0016798">
    <property type="term" value="F:hydrolase activity, acting on glycosyl bonds"/>
    <property type="evidence" value="ECO:0007669"/>
    <property type="project" value="InterPro"/>
</dbReference>
<name>A0AAW6U2D9_9BACT</name>
<reference evidence="4" key="1">
    <citation type="submission" date="2023-05" db="EMBL/GenBank/DDBJ databases">
        <title>Anaerotaeda fermentans gen. nov., sp. nov., a novel anaerobic planctomycete of the new family within the order Sedimentisphaerales isolated from Taman Peninsula, Russia.</title>
        <authorList>
            <person name="Khomyakova M.A."/>
            <person name="Merkel A.Y."/>
            <person name="Slobodkin A.I."/>
        </authorList>
    </citation>
    <scope>NUCLEOTIDE SEQUENCE</scope>
    <source>
        <strain evidence="4">M17dextr</strain>
    </source>
</reference>
<accession>A0AAW6U2D9</accession>
<evidence type="ECO:0000313" key="5">
    <source>
        <dbReference type="Proteomes" id="UP001431776"/>
    </source>
</evidence>
<dbReference type="InterPro" id="IPR003305">
    <property type="entry name" value="CenC_carb-bd"/>
</dbReference>
<dbReference type="Gene3D" id="2.60.120.260">
    <property type="entry name" value="Galactose-binding domain-like"/>
    <property type="match status" value="2"/>
</dbReference>
<dbReference type="Gene3D" id="2.60.120.200">
    <property type="match status" value="1"/>
</dbReference>
<dbReference type="Pfam" id="PF00754">
    <property type="entry name" value="F5_F8_type_C"/>
    <property type="match status" value="1"/>
</dbReference>
<feature type="domain" description="F5/8 type C" evidence="3">
    <location>
        <begin position="286"/>
        <end position="439"/>
    </location>
</feature>
<dbReference type="AlphaFoldDB" id="A0AAW6U2D9"/>
<protein>
    <submittedName>
        <fullName evidence="4">Discoidin domain-containing protein</fullName>
    </submittedName>
</protein>
<keyword evidence="5" id="KW-1185">Reference proteome</keyword>
<dbReference type="PROSITE" id="PS50022">
    <property type="entry name" value="FA58C_3"/>
    <property type="match status" value="1"/>
</dbReference>
<dbReference type="Gene3D" id="2.60.40.10">
    <property type="entry name" value="Immunoglobulins"/>
    <property type="match status" value="1"/>
</dbReference>
<comment type="caution">
    <text evidence="4">The sequence shown here is derived from an EMBL/GenBank/DDBJ whole genome shotgun (WGS) entry which is preliminary data.</text>
</comment>
<sequence length="927" mass="100694">MSNKLICIMAMAFVLGWSGGLIRAQENQIVNSEFDDGLTGWGRYGATGFDVVVVQNAGLSGANAVLLDITDAAATASIGIAQSGLLLEPGVTYPIGFTARAQQSREMVVLLQTNLNNVSWPTQVERRVNLTTTAQTYVIEYTHTGDTLGDDPGESVNLYLMLKGAWWPMVGDDLNTKVWIDRVYFGAEPPLPRRDLPTNPEPGDSATDVWRDTRLAWTPGAFAQRHDVYFGTVFEDVNEASRANPMGVLLSQGQSADTYDPGRLELGQTYYWRIDEINAPPDSTVVRGPVWSFTVEPATYPITAITATSDAASPDTSGPEKTIDGSGLDANDQHSTTSNDMWLGQSADGEPVWIQYEFDRVYKLHEMLVWNYNVQFELLLGFGVKDAKVEYSTDGLDWTSLGDVQLAQAEAQATYRANTTIDFEGIAARYVRLTVLGGWGMLGQYGLSEVRFLYSPAHATRPLPTDGTADVDVATALRWRPGRDAALHRVYIDTDPDTVTDGTAPAVTVGDNLYRPDTVEFGGTYYWRVDEVNEAEPIALWEGDVWSFSMQPHAVIDDFEGYTDNLEAGEAIFDTWLDGWVNGTGSTVGYLDTPFAERSIIHGGVQSMPLAYDNTTSPWYSEAERTWDAPQDWTVFGADTLTVHFRGNPPAFLETAEGHIVMGAIGADIWGTADQFRFAYKSLNGNGSIVARVESIANTWPWAKGGVMIRERIDPGAAHAMVVLTPENGVALQYRPTMNGPSLSVDEPGPVAPYWVKLTRSGNTFTAERSEDGVNWVSITADPAASSVQISMATNVYIGLAVTSTNANAVTGAEFSAVATTGNVTGQWQTASIGREQPEGNAAEPLYVAVEDNAGNTAVVPHPDPLAVLRAEWQAWRIPLSEFHAAGVRMNSVRTMFIGVGDRNNPTAGGAGLVYIDDILFGRPAAD</sequence>